<evidence type="ECO:0008006" key="3">
    <source>
        <dbReference type="Google" id="ProtNLM"/>
    </source>
</evidence>
<name>A0AAV4EKN4_9GAST</name>
<sequence>MLCSHWSDSTAALVTVCCVHSGQAVQLFWSLYAVFTLVKQYSCSGHCMLCSHWSDSTAVLVTVCCVHTGQAIQLL</sequence>
<comment type="caution">
    <text evidence="1">The sequence shown here is derived from an EMBL/GenBank/DDBJ whole genome shotgun (WGS) entry which is preliminary data.</text>
</comment>
<evidence type="ECO:0000313" key="2">
    <source>
        <dbReference type="Proteomes" id="UP000762676"/>
    </source>
</evidence>
<keyword evidence="2" id="KW-1185">Reference proteome</keyword>
<dbReference type="Proteomes" id="UP000762676">
    <property type="component" value="Unassembled WGS sequence"/>
</dbReference>
<gene>
    <name evidence="1" type="ORF">ElyMa_000100800</name>
</gene>
<organism evidence="1 2">
    <name type="scientific">Elysia marginata</name>
    <dbReference type="NCBI Taxonomy" id="1093978"/>
    <lineage>
        <taxon>Eukaryota</taxon>
        <taxon>Metazoa</taxon>
        <taxon>Spiralia</taxon>
        <taxon>Lophotrochozoa</taxon>
        <taxon>Mollusca</taxon>
        <taxon>Gastropoda</taxon>
        <taxon>Heterobranchia</taxon>
        <taxon>Euthyneura</taxon>
        <taxon>Panpulmonata</taxon>
        <taxon>Sacoglossa</taxon>
        <taxon>Placobranchoidea</taxon>
        <taxon>Plakobranchidae</taxon>
        <taxon>Elysia</taxon>
    </lineage>
</organism>
<feature type="non-terminal residue" evidence="1">
    <location>
        <position position="75"/>
    </location>
</feature>
<dbReference type="AlphaFoldDB" id="A0AAV4EKN4"/>
<accession>A0AAV4EKN4</accession>
<evidence type="ECO:0000313" key="1">
    <source>
        <dbReference type="EMBL" id="GFR61336.1"/>
    </source>
</evidence>
<protein>
    <recommendedName>
        <fullName evidence="3">Secreted protein</fullName>
    </recommendedName>
</protein>
<dbReference type="EMBL" id="BMAT01000184">
    <property type="protein sequence ID" value="GFR61336.1"/>
    <property type="molecule type" value="Genomic_DNA"/>
</dbReference>
<proteinExistence type="predicted"/>
<reference evidence="1 2" key="1">
    <citation type="journal article" date="2021" name="Elife">
        <title>Chloroplast acquisition without the gene transfer in kleptoplastic sea slugs, Plakobranchus ocellatus.</title>
        <authorList>
            <person name="Maeda T."/>
            <person name="Takahashi S."/>
            <person name="Yoshida T."/>
            <person name="Shimamura S."/>
            <person name="Takaki Y."/>
            <person name="Nagai Y."/>
            <person name="Toyoda A."/>
            <person name="Suzuki Y."/>
            <person name="Arimoto A."/>
            <person name="Ishii H."/>
            <person name="Satoh N."/>
            <person name="Nishiyama T."/>
            <person name="Hasebe M."/>
            <person name="Maruyama T."/>
            <person name="Minagawa J."/>
            <person name="Obokata J."/>
            <person name="Shigenobu S."/>
        </authorList>
    </citation>
    <scope>NUCLEOTIDE SEQUENCE [LARGE SCALE GENOMIC DNA]</scope>
</reference>